<evidence type="ECO:0000313" key="4">
    <source>
        <dbReference type="Proteomes" id="UP000182054"/>
    </source>
</evidence>
<feature type="transmembrane region" description="Helical" evidence="2">
    <location>
        <begin position="100"/>
        <end position="121"/>
    </location>
</feature>
<dbReference type="Proteomes" id="UP000182054">
    <property type="component" value="Unassembled WGS sequence"/>
</dbReference>
<protein>
    <recommendedName>
        <fullName evidence="5">Anti-sigma-M factor RsmA</fullName>
    </recommendedName>
</protein>
<keyword evidence="2" id="KW-0812">Transmembrane</keyword>
<accession>A0A1I0TFZ8</accession>
<dbReference type="AlphaFoldDB" id="A0A1I0TFZ8"/>
<dbReference type="RefSeq" id="WP_068364903.1">
    <property type="nucleotide sequence ID" value="NZ_FOJN01000006.1"/>
</dbReference>
<name>A0A1I0TFZ8_9NOCA</name>
<organism evidence="3 4">
    <name type="scientific">Rhodococcoides kroppenstedtii</name>
    <dbReference type="NCBI Taxonomy" id="293050"/>
    <lineage>
        <taxon>Bacteria</taxon>
        <taxon>Bacillati</taxon>
        <taxon>Actinomycetota</taxon>
        <taxon>Actinomycetes</taxon>
        <taxon>Mycobacteriales</taxon>
        <taxon>Nocardiaceae</taxon>
        <taxon>Rhodococcoides</taxon>
    </lineage>
</organism>
<dbReference type="EMBL" id="FOJN01000006">
    <property type="protein sequence ID" value="SFA50637.1"/>
    <property type="molecule type" value="Genomic_DNA"/>
</dbReference>
<evidence type="ECO:0000313" key="3">
    <source>
        <dbReference type="EMBL" id="SFA50637.1"/>
    </source>
</evidence>
<reference evidence="3 4" key="1">
    <citation type="submission" date="2016-10" db="EMBL/GenBank/DDBJ databases">
        <authorList>
            <person name="de Groot N.N."/>
        </authorList>
    </citation>
    <scope>NUCLEOTIDE SEQUENCE [LARGE SCALE GENOMIC DNA]</scope>
    <source>
        <strain evidence="3 4">DSM 44908</strain>
    </source>
</reference>
<sequence>MTSDGERPGEPTGRSAPGRDELADLHAGALSDAEAAHLRPRLLASRESREYVQSLDEVQRLLRERGTDLGAAEPIPATVEARLHAALAAAPPTGVARRHAIGAAAAAVALVIGVGALLTWWPRSGPAPTTVAAPDSVTRADVATLIGRRDDGPLADPSALAACLAANEVAADTRVLGSGPISLDGRDATLLVLPGGAPGALVALAVGPRCGPGFPDTVARADIG</sequence>
<gene>
    <name evidence="3" type="ORF">SAMN05444374_10695</name>
</gene>
<dbReference type="OrthoDB" id="4566632at2"/>
<keyword evidence="2" id="KW-1133">Transmembrane helix</keyword>
<evidence type="ECO:0000256" key="2">
    <source>
        <dbReference type="SAM" id="Phobius"/>
    </source>
</evidence>
<proteinExistence type="predicted"/>
<evidence type="ECO:0000256" key="1">
    <source>
        <dbReference type="SAM" id="MobiDB-lite"/>
    </source>
</evidence>
<dbReference type="GeneID" id="85485814"/>
<keyword evidence="2" id="KW-0472">Membrane</keyword>
<evidence type="ECO:0008006" key="5">
    <source>
        <dbReference type="Google" id="ProtNLM"/>
    </source>
</evidence>
<feature type="region of interest" description="Disordered" evidence="1">
    <location>
        <begin position="1"/>
        <end position="21"/>
    </location>
</feature>